<evidence type="ECO:0000313" key="2">
    <source>
        <dbReference type="EMBL" id="CAD6953861.1"/>
    </source>
</evidence>
<proteinExistence type="predicted"/>
<evidence type="ECO:0000256" key="1">
    <source>
        <dbReference type="SAM" id="MobiDB-lite"/>
    </source>
</evidence>
<feature type="region of interest" description="Disordered" evidence="1">
    <location>
        <begin position="82"/>
        <end position="104"/>
    </location>
</feature>
<dbReference type="AlphaFoldDB" id="A0A9N8QK02"/>
<keyword evidence="3" id="KW-1185">Reference proteome</keyword>
<protein>
    <submittedName>
        <fullName evidence="2">Uncharacterized protein</fullName>
    </submittedName>
</protein>
<dbReference type="Proteomes" id="UP000836404">
    <property type="component" value="Unassembled WGS sequence"/>
</dbReference>
<comment type="caution">
    <text evidence="2">The sequence shown here is derived from an EMBL/GenBank/DDBJ whole genome shotgun (WGS) entry which is preliminary data.</text>
</comment>
<sequence length="132" mass="14163">VELPSFNMVMLNVPALGGKSGPLLASTVHPQVRDILSDDSLMGASLGEAMIQAIEMQMKLHTEQDLRFLETLDAKDEDIVLPVTQPGSQDGQDDVLPFTSEGHEPPTLFAHATARVAIELGKASETEAQEIA</sequence>
<organism evidence="2 3">
    <name type="scientific">Tilletia laevis</name>
    <dbReference type="NCBI Taxonomy" id="157183"/>
    <lineage>
        <taxon>Eukaryota</taxon>
        <taxon>Fungi</taxon>
        <taxon>Dikarya</taxon>
        <taxon>Basidiomycota</taxon>
        <taxon>Ustilaginomycotina</taxon>
        <taxon>Exobasidiomycetes</taxon>
        <taxon>Tilletiales</taxon>
        <taxon>Tilletiaceae</taxon>
        <taxon>Tilletia</taxon>
    </lineage>
</organism>
<accession>A0A9N8QK02</accession>
<gene>
    <name evidence="2" type="ORF">JKILLFL_G7338</name>
</gene>
<dbReference type="EMBL" id="CAJHJF010006047">
    <property type="protein sequence ID" value="CAD6953861.1"/>
    <property type="molecule type" value="Genomic_DNA"/>
</dbReference>
<reference evidence="2 3" key="1">
    <citation type="submission" date="2020-10" db="EMBL/GenBank/DDBJ databases">
        <authorList>
            <person name="Sedaghatjoo S."/>
        </authorList>
    </citation>
    <scope>NUCLEOTIDE SEQUENCE [LARGE SCALE GENOMIC DNA]</scope>
    <source>
        <strain evidence="2 3">LLFL</strain>
    </source>
</reference>
<feature type="non-terminal residue" evidence="2">
    <location>
        <position position="132"/>
    </location>
</feature>
<evidence type="ECO:0000313" key="3">
    <source>
        <dbReference type="Proteomes" id="UP000836404"/>
    </source>
</evidence>
<feature type="non-terminal residue" evidence="2">
    <location>
        <position position="1"/>
    </location>
</feature>
<name>A0A9N8QK02_9BASI</name>